<evidence type="ECO:0000256" key="1">
    <source>
        <dbReference type="SAM" id="MobiDB-lite"/>
    </source>
</evidence>
<feature type="compositionally biased region" description="Low complexity" evidence="1">
    <location>
        <begin position="438"/>
        <end position="453"/>
    </location>
</feature>
<feature type="compositionally biased region" description="Low complexity" evidence="1">
    <location>
        <begin position="394"/>
        <end position="431"/>
    </location>
</feature>
<dbReference type="EMBL" id="CP120628">
    <property type="protein sequence ID" value="WEW57347.1"/>
    <property type="molecule type" value="Genomic_DNA"/>
</dbReference>
<proteinExistence type="predicted"/>
<feature type="region of interest" description="Disordered" evidence="1">
    <location>
        <begin position="1"/>
        <end position="27"/>
    </location>
</feature>
<name>A0AAF0DF24_9EURO</name>
<organism evidence="2 3">
    <name type="scientific">Emydomyces testavorans</name>
    <dbReference type="NCBI Taxonomy" id="2070801"/>
    <lineage>
        <taxon>Eukaryota</taxon>
        <taxon>Fungi</taxon>
        <taxon>Dikarya</taxon>
        <taxon>Ascomycota</taxon>
        <taxon>Pezizomycotina</taxon>
        <taxon>Eurotiomycetes</taxon>
        <taxon>Eurotiomycetidae</taxon>
        <taxon>Onygenales</taxon>
        <taxon>Nannizziopsiaceae</taxon>
        <taxon>Emydomyces</taxon>
    </lineage>
</organism>
<feature type="region of interest" description="Disordered" evidence="1">
    <location>
        <begin position="114"/>
        <end position="139"/>
    </location>
</feature>
<accession>A0AAF0DF24</accession>
<feature type="compositionally biased region" description="Polar residues" evidence="1">
    <location>
        <begin position="128"/>
        <end position="139"/>
    </location>
</feature>
<feature type="compositionally biased region" description="Basic and acidic residues" evidence="1">
    <location>
        <begin position="284"/>
        <end position="301"/>
    </location>
</feature>
<gene>
    <name evidence="2" type="ORF">PRK78_002813</name>
</gene>
<feature type="region of interest" description="Disordered" evidence="1">
    <location>
        <begin position="176"/>
        <end position="201"/>
    </location>
</feature>
<sequence length="571" mass="63002">MAPRRADLTISAPLSNPTLRTDSSHEPNLYHPLTPIMVSSVTSQRQTHASYPPMHSSLPFDGTQHTSYHSRFASYNPQPSVSGSLGQRSTMNRRRASVFKRIMRKLFNRKHQSDPVIQDSGFNDKTHTTTPSQGSIGLRNSGTQFLTVAEAARCSIKSSSTLGHTTPIEPTVVEITPFPKETEGDTQLKSPRKRPRRRATLPSLVLSTDEARELANKIAQQGLESESVCSPLMDQTSIETPLRMTDTQLKRRSRSAYALRESARAHRMSPIQWRRRSAEIKRWRVDSDKEAEAEPAQDRSETPSTTGEEEDPTEIRVKNLAPDVELGQFDFGNLISNIQEDNDVSLTQRVSTLEVKLMDLEFAIAKMQGSDISPIQPLPLIHPSKKATAGSQNSDSESSAPPLSSSLRVSPSHHATPPRSSPTDTSRPLSTATLRPNTSTQHSSSTSPSSFTSPGISVEQYSALTTLLRREQSARKNLESQVLQLQREVQQLRGGPASVQGNFLRSSSPDSSSTTSLQRDARQVPLDSGMRRQASESSGGRNDNVSLDSYPARSESSFHRMNALDRIMGRS</sequence>
<feature type="region of interest" description="Disordered" evidence="1">
    <location>
        <begin position="249"/>
        <end position="271"/>
    </location>
</feature>
<feature type="compositionally biased region" description="Basic residues" evidence="1">
    <location>
        <begin position="190"/>
        <end position="199"/>
    </location>
</feature>
<evidence type="ECO:0000313" key="3">
    <source>
        <dbReference type="Proteomes" id="UP001219355"/>
    </source>
</evidence>
<feature type="region of interest" description="Disordered" evidence="1">
    <location>
        <begin position="493"/>
        <end position="556"/>
    </location>
</feature>
<feature type="compositionally biased region" description="Polar residues" evidence="1">
    <location>
        <begin position="535"/>
        <end position="547"/>
    </location>
</feature>
<evidence type="ECO:0000313" key="2">
    <source>
        <dbReference type="EMBL" id="WEW57347.1"/>
    </source>
</evidence>
<reference evidence="2" key="1">
    <citation type="submission" date="2023-03" db="EMBL/GenBank/DDBJ databases">
        <title>Emydomyces testavorans Genome Sequence.</title>
        <authorList>
            <person name="Hoyer L."/>
        </authorList>
    </citation>
    <scope>NUCLEOTIDE SEQUENCE</scope>
    <source>
        <strain evidence="2">16-2883</strain>
    </source>
</reference>
<protein>
    <submittedName>
        <fullName evidence="2">Uncharacterized protein</fullName>
    </submittedName>
</protein>
<feature type="region of interest" description="Disordered" evidence="1">
    <location>
        <begin position="284"/>
        <end position="316"/>
    </location>
</feature>
<feature type="compositionally biased region" description="Low complexity" evidence="1">
    <location>
        <begin position="506"/>
        <end position="516"/>
    </location>
</feature>
<feature type="region of interest" description="Disordered" evidence="1">
    <location>
        <begin position="373"/>
        <end position="455"/>
    </location>
</feature>
<feature type="compositionally biased region" description="Polar residues" evidence="1">
    <location>
        <begin position="12"/>
        <end position="21"/>
    </location>
</feature>
<dbReference type="AlphaFoldDB" id="A0AAF0DF24"/>
<dbReference type="Proteomes" id="UP001219355">
    <property type="component" value="Chromosome 2"/>
</dbReference>
<keyword evidence="3" id="KW-1185">Reference proteome</keyword>